<evidence type="ECO:0000256" key="1">
    <source>
        <dbReference type="SAM" id="MobiDB-lite"/>
    </source>
</evidence>
<dbReference type="OrthoDB" id="66362at2759"/>
<feature type="region of interest" description="Disordered" evidence="1">
    <location>
        <begin position="255"/>
        <end position="275"/>
    </location>
</feature>
<dbReference type="VEuPathDB" id="FungiDB:H310_02335"/>
<dbReference type="AlphaFoldDB" id="A0A024UP51"/>
<name>A0A024UP51_9STRA</name>
<organism evidence="2">
    <name type="scientific">Aphanomyces invadans</name>
    <dbReference type="NCBI Taxonomy" id="157072"/>
    <lineage>
        <taxon>Eukaryota</taxon>
        <taxon>Sar</taxon>
        <taxon>Stramenopiles</taxon>
        <taxon>Oomycota</taxon>
        <taxon>Saprolegniomycetes</taxon>
        <taxon>Saprolegniales</taxon>
        <taxon>Verrucalvaceae</taxon>
        <taxon>Aphanomyces</taxon>
    </lineage>
</organism>
<sequence>MDRARSRANPSTLFQHRDVLIGFRSTYVPKPEGDAGPQSYAVRCSFHPPSTPPSIEVRRSLQKRYGRDFCRAQRKPARLPRSPPHPVASPPRPAAATGLTTPGPPSRRHVRSHSLTMLTLGKHPPQPNDTTTRHDHPTPGKHMRSRSFSISELTVSHLLDPPPPSPPKTSANPRINLKWRTFGEHLWHEKSKMLLNALILTPPRHLYIERKNEVQNPLFHDDGPCHSGVPTRCSIDDGTNLDSFIAGYFRNMSTAKPERRESRRRSSTIKRTSVRETTEAKWSRWRRYPENKRPEWTSLASPIHSMPTSMRRSGGVPYTDFLAHGNSYRQRAGLKALVRQS</sequence>
<feature type="region of interest" description="Disordered" evidence="1">
    <location>
        <begin position="72"/>
        <end position="146"/>
    </location>
</feature>
<evidence type="ECO:0000313" key="2">
    <source>
        <dbReference type="EMBL" id="ETW07935.1"/>
    </source>
</evidence>
<reference evidence="2" key="1">
    <citation type="submission" date="2013-12" db="EMBL/GenBank/DDBJ databases">
        <title>The Genome Sequence of Aphanomyces invadans NJM9701.</title>
        <authorList>
            <consortium name="The Broad Institute Genomics Platform"/>
            <person name="Russ C."/>
            <person name="Tyler B."/>
            <person name="van West P."/>
            <person name="Dieguez-Uribeondo J."/>
            <person name="Young S.K."/>
            <person name="Zeng Q."/>
            <person name="Gargeya S."/>
            <person name="Fitzgerald M."/>
            <person name="Abouelleil A."/>
            <person name="Alvarado L."/>
            <person name="Chapman S.B."/>
            <person name="Gainer-Dewar J."/>
            <person name="Goldberg J."/>
            <person name="Griggs A."/>
            <person name="Gujja S."/>
            <person name="Hansen M."/>
            <person name="Howarth C."/>
            <person name="Imamovic A."/>
            <person name="Ireland A."/>
            <person name="Larimer J."/>
            <person name="McCowan C."/>
            <person name="Murphy C."/>
            <person name="Pearson M."/>
            <person name="Poon T.W."/>
            <person name="Priest M."/>
            <person name="Roberts A."/>
            <person name="Saif S."/>
            <person name="Shea T."/>
            <person name="Sykes S."/>
            <person name="Wortman J."/>
            <person name="Nusbaum C."/>
            <person name="Birren B."/>
        </authorList>
    </citation>
    <scope>NUCLEOTIDE SEQUENCE [LARGE SCALE GENOMIC DNA]</scope>
    <source>
        <strain evidence="2">NJM9701</strain>
    </source>
</reference>
<dbReference type="GeneID" id="20079385"/>
<proteinExistence type="predicted"/>
<dbReference type="RefSeq" id="XP_008864028.1">
    <property type="nucleotide sequence ID" value="XM_008865806.1"/>
</dbReference>
<dbReference type="EMBL" id="KI913954">
    <property type="protein sequence ID" value="ETW07935.1"/>
    <property type="molecule type" value="Genomic_DNA"/>
</dbReference>
<feature type="compositionally biased region" description="Pro residues" evidence="1">
    <location>
        <begin position="81"/>
        <end position="93"/>
    </location>
</feature>
<gene>
    <name evidence="2" type="ORF">H310_02335</name>
</gene>
<accession>A0A024UP51</accession>
<protein>
    <submittedName>
        <fullName evidence="2">Uncharacterized protein</fullName>
    </submittedName>
</protein>